<proteinExistence type="predicted"/>
<evidence type="ECO:0000313" key="2">
    <source>
        <dbReference type="Proteomes" id="UP000606194"/>
    </source>
</evidence>
<keyword evidence="2" id="KW-1185">Reference proteome</keyword>
<accession>A0A918L0G5</accession>
<dbReference type="AlphaFoldDB" id="A0A918L0G5"/>
<sequence>MTTERNRPVCTRATHAPWREILRQRWSGRRDRALVLVAANGVHHVLGPGERGVGTTGDAAAASLFGRYDGAFHVDLEERPATQAVSLATPYGPEAVDVRLLWWAHDPAQVVRTRPTDGWDEVRRDLNRRLHRLAETCEADGQGLSASAMTQHLAASYALDEAGLTYRVTDVQAREEEGELRLGRAGATEAPFAWTADRREEYRFCLEAVRNGPVSLAALWLLRHPEQVSQVLDWSVRNQSLIRQETTWQDEMAGLLGKLSEEERGELSELLRDRLHAVGRRVPKQQDAWTYGGGPDGVADGRTL</sequence>
<name>A0A918L0G5_9ACTN</name>
<protein>
    <submittedName>
        <fullName evidence="1">Uncharacterized protein</fullName>
    </submittedName>
</protein>
<evidence type="ECO:0000313" key="1">
    <source>
        <dbReference type="EMBL" id="GGR66016.1"/>
    </source>
</evidence>
<reference evidence="1" key="2">
    <citation type="submission" date="2020-09" db="EMBL/GenBank/DDBJ databases">
        <authorList>
            <person name="Sun Q."/>
            <person name="Ohkuma M."/>
        </authorList>
    </citation>
    <scope>NUCLEOTIDE SEQUENCE</scope>
    <source>
        <strain evidence="1">JCM 4386</strain>
    </source>
</reference>
<dbReference type="Proteomes" id="UP000606194">
    <property type="component" value="Unassembled WGS sequence"/>
</dbReference>
<gene>
    <name evidence="1" type="ORF">GCM10010269_00730</name>
</gene>
<dbReference type="EMBL" id="BMTL01000001">
    <property type="protein sequence ID" value="GGR66016.1"/>
    <property type="molecule type" value="Genomic_DNA"/>
</dbReference>
<reference evidence="1" key="1">
    <citation type="journal article" date="2014" name="Int. J. Syst. Evol. Microbiol.">
        <title>Complete genome sequence of Corynebacterium casei LMG S-19264T (=DSM 44701T), isolated from a smear-ripened cheese.</title>
        <authorList>
            <consortium name="US DOE Joint Genome Institute (JGI-PGF)"/>
            <person name="Walter F."/>
            <person name="Albersmeier A."/>
            <person name="Kalinowski J."/>
            <person name="Ruckert C."/>
        </authorList>
    </citation>
    <scope>NUCLEOTIDE SEQUENCE</scope>
    <source>
        <strain evidence="1">JCM 4386</strain>
    </source>
</reference>
<organism evidence="1 2">
    <name type="scientific">Streptomyces humidus</name>
    <dbReference type="NCBI Taxonomy" id="52259"/>
    <lineage>
        <taxon>Bacteria</taxon>
        <taxon>Bacillati</taxon>
        <taxon>Actinomycetota</taxon>
        <taxon>Actinomycetes</taxon>
        <taxon>Kitasatosporales</taxon>
        <taxon>Streptomycetaceae</taxon>
        <taxon>Streptomyces</taxon>
    </lineage>
</organism>
<dbReference type="RefSeq" id="WP_190147156.1">
    <property type="nucleotide sequence ID" value="NZ_BMTL01000001.1"/>
</dbReference>
<comment type="caution">
    <text evidence="1">The sequence shown here is derived from an EMBL/GenBank/DDBJ whole genome shotgun (WGS) entry which is preliminary data.</text>
</comment>